<protein>
    <submittedName>
        <fullName evidence="1">Uncharacterized protein</fullName>
    </submittedName>
</protein>
<reference evidence="1" key="1">
    <citation type="submission" date="2018-05" db="EMBL/GenBank/DDBJ databases">
        <authorList>
            <person name="Lanie J.A."/>
            <person name="Ng W.-L."/>
            <person name="Kazmierczak K.M."/>
            <person name="Andrzejewski T.M."/>
            <person name="Davidsen T.M."/>
            <person name="Wayne K.J."/>
            <person name="Tettelin H."/>
            <person name="Glass J.I."/>
            <person name="Rusch D."/>
            <person name="Podicherti R."/>
            <person name="Tsui H.-C.T."/>
            <person name="Winkler M.E."/>
        </authorList>
    </citation>
    <scope>NUCLEOTIDE SEQUENCE</scope>
</reference>
<gene>
    <name evidence="1" type="ORF">METZ01_LOCUS227138</name>
</gene>
<name>A0A382GHW2_9ZZZZ</name>
<proteinExistence type="predicted"/>
<dbReference type="EMBL" id="UINC01055426">
    <property type="protein sequence ID" value="SVB74284.1"/>
    <property type="molecule type" value="Genomic_DNA"/>
</dbReference>
<sequence length="118" mass="13553">MTIEILKGYEFGDPRSFIPVNYDNLQSWKRLETQVAEIHAKGGVVDLPGYECQYTEYDSETGTWTTTPPPGSPAAIEAERQTSSEEEQLDFGYYELPSRYRPKWGSVDVGRFGYPFRR</sequence>
<evidence type="ECO:0000313" key="1">
    <source>
        <dbReference type="EMBL" id="SVB74284.1"/>
    </source>
</evidence>
<accession>A0A382GHW2</accession>
<organism evidence="1">
    <name type="scientific">marine metagenome</name>
    <dbReference type="NCBI Taxonomy" id="408172"/>
    <lineage>
        <taxon>unclassified sequences</taxon>
        <taxon>metagenomes</taxon>
        <taxon>ecological metagenomes</taxon>
    </lineage>
</organism>
<dbReference type="AlphaFoldDB" id="A0A382GHW2"/>